<accession>A0ACB0LE16</accession>
<dbReference type="Proteomes" id="UP001177021">
    <property type="component" value="Unassembled WGS sequence"/>
</dbReference>
<name>A0ACB0LE16_TRIPR</name>
<gene>
    <name evidence="1" type="ORF">MILVUS5_LOCUS31383</name>
</gene>
<sequence length="319" mass="36060">MDCERSNFNVLIIDHDDASLKYLANVLMEWQCIVKAAKDAQQALVTLHANEGLYDLIISEFHLLGMNGLDFQKHIQDQFHIPIINAKPKKIREIMNIPNLTTTHIASHLQKYLIFQRDVAVKGRVGDISDKTLKSKFASDLPISVVKEIKAMRANKNREPTNENLQALSNQMEHDNNVLNFDCASDNEVEFNQMKSNLSNFLMADDMNLLNEMNVNHDGSELKSYMFNFFQDVLPLEQLYNSVNNVVSPLTGITSCVWNDSPSISSHNSNQLYNGGNNVFSTLTGITSCVLRESPNSNRISIQEFDMDLIEALLGTMED</sequence>
<organism evidence="1 2">
    <name type="scientific">Trifolium pratense</name>
    <name type="common">Red clover</name>
    <dbReference type="NCBI Taxonomy" id="57577"/>
    <lineage>
        <taxon>Eukaryota</taxon>
        <taxon>Viridiplantae</taxon>
        <taxon>Streptophyta</taxon>
        <taxon>Embryophyta</taxon>
        <taxon>Tracheophyta</taxon>
        <taxon>Spermatophyta</taxon>
        <taxon>Magnoliopsida</taxon>
        <taxon>eudicotyledons</taxon>
        <taxon>Gunneridae</taxon>
        <taxon>Pentapetalae</taxon>
        <taxon>rosids</taxon>
        <taxon>fabids</taxon>
        <taxon>Fabales</taxon>
        <taxon>Fabaceae</taxon>
        <taxon>Papilionoideae</taxon>
        <taxon>50 kb inversion clade</taxon>
        <taxon>NPAAA clade</taxon>
        <taxon>Hologalegina</taxon>
        <taxon>IRL clade</taxon>
        <taxon>Trifolieae</taxon>
        <taxon>Trifolium</taxon>
    </lineage>
</organism>
<proteinExistence type="predicted"/>
<comment type="caution">
    <text evidence="1">The sequence shown here is derived from an EMBL/GenBank/DDBJ whole genome shotgun (WGS) entry which is preliminary data.</text>
</comment>
<evidence type="ECO:0000313" key="2">
    <source>
        <dbReference type="Proteomes" id="UP001177021"/>
    </source>
</evidence>
<keyword evidence="2" id="KW-1185">Reference proteome</keyword>
<evidence type="ECO:0000313" key="1">
    <source>
        <dbReference type="EMBL" id="CAJ2666609.1"/>
    </source>
</evidence>
<protein>
    <submittedName>
        <fullName evidence="1">Uncharacterized protein</fullName>
    </submittedName>
</protein>
<dbReference type="EMBL" id="CASHSV030000513">
    <property type="protein sequence ID" value="CAJ2666609.1"/>
    <property type="molecule type" value="Genomic_DNA"/>
</dbReference>
<reference evidence="1" key="1">
    <citation type="submission" date="2023-10" db="EMBL/GenBank/DDBJ databases">
        <authorList>
            <person name="Rodriguez Cubillos JULIANA M."/>
            <person name="De Vega J."/>
        </authorList>
    </citation>
    <scope>NUCLEOTIDE SEQUENCE</scope>
</reference>